<dbReference type="OrthoDB" id="7619418at2"/>
<sequence length="281" mass="29488">MMKRSLFVGAAAFAALAIPAAASAQGYGYNNNYTPQNTQCERQRSNDKMAGGVAGALVGALVGGAIGNNIDAGDDYYYVPGRRGHHGHGRGRGRGGYYYSEPRSNSGEVAVGAVLGAVVGGLAGSSLAAGNNDCQSTGPTPYQPSGGYNGNGYYESNSYNGAYQGGSIPRTTDGLYGGPEVMQQPRYPASPTPARTYPASAYPTSGYPGPDYGNQGYNDQGYSDYDQGYSGYQDNSAYSQQECRQIYMNGGHVMACRNSPTDTWRPVANNGQQGDELYGGY</sequence>
<organism evidence="2 3">
    <name type="scientific">Hyphomonas oceanitis SCH89</name>
    <dbReference type="NCBI Taxonomy" id="1280953"/>
    <lineage>
        <taxon>Bacteria</taxon>
        <taxon>Pseudomonadati</taxon>
        <taxon>Pseudomonadota</taxon>
        <taxon>Alphaproteobacteria</taxon>
        <taxon>Hyphomonadales</taxon>
        <taxon>Hyphomonadaceae</taxon>
        <taxon>Hyphomonas</taxon>
    </lineage>
</organism>
<evidence type="ECO:0000256" key="1">
    <source>
        <dbReference type="SAM" id="SignalP"/>
    </source>
</evidence>
<dbReference type="RefSeq" id="WP_051624959.1">
    <property type="nucleotide sequence ID" value="NZ_ARYL01000027.1"/>
</dbReference>
<protein>
    <recommendedName>
        <fullName evidence="4">17 kDa surface antigen</fullName>
    </recommendedName>
</protein>
<gene>
    <name evidence="2" type="ORF">HOC_15332</name>
</gene>
<accession>A0A059G411</accession>
<name>A0A059G411_9PROT</name>
<evidence type="ECO:0000313" key="2">
    <source>
        <dbReference type="EMBL" id="KDA01449.1"/>
    </source>
</evidence>
<dbReference type="EMBL" id="ARYL01000027">
    <property type="protein sequence ID" value="KDA01449.1"/>
    <property type="molecule type" value="Genomic_DNA"/>
</dbReference>
<comment type="caution">
    <text evidence="2">The sequence shown here is derived from an EMBL/GenBank/DDBJ whole genome shotgun (WGS) entry which is preliminary data.</text>
</comment>
<dbReference type="PATRIC" id="fig|1280953.3.peg.3080"/>
<reference evidence="2 3" key="1">
    <citation type="journal article" date="2014" name="Antonie Van Leeuwenhoek">
        <title>Hyphomonas beringensis sp. nov. and Hyphomonas chukchiensis sp. nov., isolated from surface seawater of the Bering Sea and Chukchi Sea.</title>
        <authorList>
            <person name="Li C."/>
            <person name="Lai Q."/>
            <person name="Li G."/>
            <person name="Dong C."/>
            <person name="Wang J."/>
            <person name="Liao Y."/>
            <person name="Shao Z."/>
        </authorList>
    </citation>
    <scope>NUCLEOTIDE SEQUENCE [LARGE SCALE GENOMIC DNA]</scope>
    <source>
        <strain evidence="2 3">SCH89</strain>
    </source>
</reference>
<evidence type="ECO:0000313" key="3">
    <source>
        <dbReference type="Proteomes" id="UP000024942"/>
    </source>
</evidence>
<dbReference type="AlphaFoldDB" id="A0A059G411"/>
<dbReference type="eggNOG" id="ENOG5031BN7">
    <property type="taxonomic scope" value="Bacteria"/>
</dbReference>
<feature type="signal peptide" evidence="1">
    <location>
        <begin position="1"/>
        <end position="24"/>
    </location>
</feature>
<keyword evidence="1" id="KW-0732">Signal</keyword>
<feature type="chain" id="PRO_5001573586" description="17 kDa surface antigen" evidence="1">
    <location>
        <begin position="25"/>
        <end position="281"/>
    </location>
</feature>
<proteinExistence type="predicted"/>
<dbReference type="Proteomes" id="UP000024942">
    <property type="component" value="Unassembled WGS sequence"/>
</dbReference>
<keyword evidence="3" id="KW-1185">Reference proteome</keyword>
<dbReference type="STRING" id="1280953.HOC_15332"/>
<evidence type="ECO:0008006" key="4">
    <source>
        <dbReference type="Google" id="ProtNLM"/>
    </source>
</evidence>